<dbReference type="InterPro" id="IPR014747">
    <property type="entry name" value="Bac_photo_RC_H_C"/>
</dbReference>
<dbReference type="PANTHER" id="PTHR38463">
    <property type="entry name" value="STRESS RESPONSE PROTEIN YSNF"/>
    <property type="match status" value="1"/>
</dbReference>
<dbReference type="PANTHER" id="PTHR38463:SF1">
    <property type="entry name" value="STRESS RESPONSE PROTEIN YSNF"/>
    <property type="match status" value="1"/>
</dbReference>
<dbReference type="SUPFAM" id="SSF50346">
    <property type="entry name" value="PRC-barrel domain"/>
    <property type="match status" value="1"/>
</dbReference>
<protein>
    <submittedName>
        <fullName evidence="4">PRC-barrel domain-containing protein</fullName>
    </submittedName>
</protein>
<feature type="compositionally biased region" description="Low complexity" evidence="1">
    <location>
        <begin position="151"/>
        <end position="161"/>
    </location>
</feature>
<evidence type="ECO:0000313" key="5">
    <source>
        <dbReference type="Proteomes" id="UP000199341"/>
    </source>
</evidence>
<dbReference type="InterPro" id="IPR052967">
    <property type="entry name" value="Stress_Response_Assoc"/>
</dbReference>
<name>A0A1H0QCD4_9ACTN</name>
<feature type="domain" description="PRC-barrel" evidence="2">
    <location>
        <begin position="7"/>
        <end position="75"/>
    </location>
</feature>
<organism evidence="4 5">
    <name type="scientific">Actinacidiphila guanduensis</name>
    <dbReference type="NCBI Taxonomy" id="310781"/>
    <lineage>
        <taxon>Bacteria</taxon>
        <taxon>Bacillati</taxon>
        <taxon>Actinomycetota</taxon>
        <taxon>Actinomycetes</taxon>
        <taxon>Kitasatosporales</taxon>
        <taxon>Streptomycetaceae</taxon>
        <taxon>Actinacidiphila</taxon>
    </lineage>
</organism>
<dbReference type="InterPro" id="IPR011033">
    <property type="entry name" value="PRC_barrel-like_sf"/>
</dbReference>
<dbReference type="OrthoDB" id="3712018at2"/>
<feature type="region of interest" description="Disordered" evidence="1">
    <location>
        <begin position="296"/>
        <end position="339"/>
    </location>
</feature>
<dbReference type="AlphaFoldDB" id="A0A1H0QCD4"/>
<gene>
    <name evidence="4" type="ORF">SAMN05216259_11864</name>
</gene>
<dbReference type="InterPro" id="IPR027275">
    <property type="entry name" value="PRC-brl_dom"/>
</dbReference>
<sequence length="339" mass="36356">MITREQIPQVVGHPVHDAQGKKIGDAKHMYLDDATGDPEWVTVKTGFFGNNETFVPTRAARIVQDHLEVPYDKDQVKGAPNVDVDSGGHLSAEEERHLYRYYGLEGSRSGDGGMGEGEKAAAAGTAGTAAAAGGGRHAKRAGGEEGMPSRGADAGAAGAKGTQEEMAGSEAGVGTGTGTASFAAGTSGSAERVAPDAGADAMTRSEEELHVRVERQDAGQARLRKYVDVEEVEQTIPIRHEEVRLEREPITEANRGAARSGPDISEAEHVVTLHEDRPIVETEVVPKERVRMRVEEHVEQKTVHGRVRKERIETELSESAGEEKATDEAPGQGRDKRFR</sequence>
<dbReference type="Pfam" id="PF05239">
    <property type="entry name" value="PRC"/>
    <property type="match status" value="1"/>
</dbReference>
<feature type="compositionally biased region" description="Low complexity" evidence="1">
    <location>
        <begin position="178"/>
        <end position="190"/>
    </location>
</feature>
<dbReference type="STRING" id="310781.SAMN05216259_11864"/>
<dbReference type="EMBL" id="FNIE01000018">
    <property type="protein sequence ID" value="SDP15031.1"/>
    <property type="molecule type" value="Genomic_DNA"/>
</dbReference>
<dbReference type="Pfam" id="PF09557">
    <property type="entry name" value="DUF2382"/>
    <property type="match status" value="1"/>
</dbReference>
<evidence type="ECO:0000259" key="3">
    <source>
        <dbReference type="Pfam" id="PF09557"/>
    </source>
</evidence>
<keyword evidence="5" id="KW-1185">Reference proteome</keyword>
<evidence type="ECO:0000313" key="4">
    <source>
        <dbReference type="EMBL" id="SDP15031.1"/>
    </source>
</evidence>
<accession>A0A1H0QCD4</accession>
<dbReference type="Gene3D" id="3.90.50.10">
    <property type="entry name" value="Photosynthetic Reaction Center, subunit H, domain 2"/>
    <property type="match status" value="1"/>
</dbReference>
<proteinExistence type="predicted"/>
<dbReference type="Proteomes" id="UP000199341">
    <property type="component" value="Unassembled WGS sequence"/>
</dbReference>
<dbReference type="InterPro" id="IPR019060">
    <property type="entry name" value="DUF2382"/>
</dbReference>
<dbReference type="GO" id="GO:0030077">
    <property type="term" value="C:plasma membrane light-harvesting complex"/>
    <property type="evidence" value="ECO:0007669"/>
    <property type="project" value="InterPro"/>
</dbReference>
<evidence type="ECO:0000256" key="1">
    <source>
        <dbReference type="SAM" id="MobiDB-lite"/>
    </source>
</evidence>
<dbReference type="GO" id="GO:0019684">
    <property type="term" value="P:photosynthesis, light reaction"/>
    <property type="evidence" value="ECO:0007669"/>
    <property type="project" value="InterPro"/>
</dbReference>
<reference evidence="4 5" key="1">
    <citation type="submission" date="2016-10" db="EMBL/GenBank/DDBJ databases">
        <authorList>
            <person name="de Groot N.N."/>
        </authorList>
    </citation>
    <scope>NUCLEOTIDE SEQUENCE [LARGE SCALE GENOMIC DNA]</scope>
    <source>
        <strain evidence="4 5">CGMCC 4.2022</strain>
    </source>
</reference>
<dbReference type="RefSeq" id="WP_093787784.1">
    <property type="nucleotide sequence ID" value="NZ_FNIE01000018.1"/>
</dbReference>
<feature type="domain" description="DUF2382" evidence="3">
    <location>
        <begin position="202"/>
        <end position="313"/>
    </location>
</feature>
<feature type="region of interest" description="Disordered" evidence="1">
    <location>
        <begin position="128"/>
        <end position="193"/>
    </location>
</feature>
<evidence type="ECO:0000259" key="2">
    <source>
        <dbReference type="Pfam" id="PF05239"/>
    </source>
</evidence>